<dbReference type="RefSeq" id="WP_014288152.1">
    <property type="nucleotide sequence ID" value="NC_016645.1"/>
</dbReference>
<reference evidence="1 2" key="1">
    <citation type="journal article" date="2012" name="J. Bacteriol.">
        <title>Complete genome sequence of strain 1860, a crenarchaeon of the genus pyrobaculum able to grow with various electron acceptors.</title>
        <authorList>
            <person name="Mardanov A.V."/>
            <person name="Gumerov V.M."/>
            <person name="Slobodkina G.B."/>
            <person name="Beletsky A.V."/>
            <person name="Bonch-Osmolovskaya E.A."/>
            <person name="Ravin N.V."/>
            <person name="Skryabin K.G."/>
        </authorList>
    </citation>
    <scope>NUCLEOTIDE SEQUENCE [LARGE SCALE GENOMIC DNA]</scope>
    <source>
        <strain evidence="1 2">1860</strain>
    </source>
</reference>
<evidence type="ECO:0000313" key="1">
    <source>
        <dbReference type="EMBL" id="AET32324.1"/>
    </source>
</evidence>
<accession>G7VB14</accession>
<dbReference type="BioCyc" id="PSP1104324:GJSN-863-MONOMER"/>
<keyword evidence="2" id="KW-1185">Reference proteome</keyword>
<dbReference type="AlphaFoldDB" id="G7VB14"/>
<dbReference type="EMBL" id="CP003098">
    <property type="protein sequence ID" value="AET32324.1"/>
    <property type="molecule type" value="Genomic_DNA"/>
</dbReference>
<proteinExistence type="predicted"/>
<sequence length="133" mass="14621">MGVKGWSYYAEAPSVRVVDAVLIVRRSEGAPSAVVMGQAEVIVGLDEVGRIINLEIDFTAFTRSTGRRLCGYCARLDGKVAKGRGEGGEAGRCGVHSTAVWLVLSFTPLILQFTRLEGATWLIYWRSNTWELR</sequence>
<dbReference type="Proteomes" id="UP000005867">
    <property type="component" value="Chromosome"/>
</dbReference>
<evidence type="ECO:0000313" key="2">
    <source>
        <dbReference type="Proteomes" id="UP000005867"/>
    </source>
</evidence>
<dbReference type="KEGG" id="pyr:P186_0883"/>
<protein>
    <submittedName>
        <fullName evidence="1">Uncharacterized protein</fullName>
    </submittedName>
</protein>
<dbReference type="eggNOG" id="arCOG06988">
    <property type="taxonomic scope" value="Archaea"/>
</dbReference>
<organism evidence="1 2">
    <name type="scientific">Pyrobaculum ferrireducens</name>
    <dbReference type="NCBI Taxonomy" id="1104324"/>
    <lineage>
        <taxon>Archaea</taxon>
        <taxon>Thermoproteota</taxon>
        <taxon>Thermoprotei</taxon>
        <taxon>Thermoproteales</taxon>
        <taxon>Thermoproteaceae</taxon>
        <taxon>Pyrobaculum</taxon>
    </lineage>
</organism>
<name>G7VB14_9CREN</name>
<dbReference type="HOGENOM" id="CLU_1902021_0_0_2"/>
<dbReference type="GeneID" id="11595142"/>
<gene>
    <name evidence="1" type="ORF">P186_0883</name>
</gene>